<sequence>MSKNTANPRLTPDPRRRVVENDEFAAFARRIVLAYGRRVAAGDIEALADLIRLGDAVETATREAVMGLRKKWGYSWTEIATRLRISRQGAQQRWGGDDQ</sequence>
<dbReference type="Proteomes" id="UP000642748">
    <property type="component" value="Unassembled WGS sequence"/>
</dbReference>
<reference evidence="1" key="1">
    <citation type="submission" date="2021-01" db="EMBL/GenBank/DDBJ databases">
        <title>Whole genome shotgun sequence of Rugosimonospora africana NBRC 104875.</title>
        <authorList>
            <person name="Komaki H."/>
            <person name="Tamura T."/>
        </authorList>
    </citation>
    <scope>NUCLEOTIDE SEQUENCE</scope>
    <source>
        <strain evidence="1">NBRC 104875</strain>
    </source>
</reference>
<dbReference type="EMBL" id="BONZ01000027">
    <property type="protein sequence ID" value="GIH14706.1"/>
    <property type="molecule type" value="Genomic_DNA"/>
</dbReference>
<accession>A0A8J3QTS1</accession>
<evidence type="ECO:0000313" key="2">
    <source>
        <dbReference type="Proteomes" id="UP000642748"/>
    </source>
</evidence>
<dbReference type="AlphaFoldDB" id="A0A8J3QTS1"/>
<organism evidence="1 2">
    <name type="scientific">Rugosimonospora africana</name>
    <dbReference type="NCBI Taxonomy" id="556532"/>
    <lineage>
        <taxon>Bacteria</taxon>
        <taxon>Bacillati</taxon>
        <taxon>Actinomycetota</taxon>
        <taxon>Actinomycetes</taxon>
        <taxon>Micromonosporales</taxon>
        <taxon>Micromonosporaceae</taxon>
        <taxon>Rugosimonospora</taxon>
    </lineage>
</organism>
<comment type="caution">
    <text evidence="1">The sequence shown here is derived from an EMBL/GenBank/DDBJ whole genome shotgun (WGS) entry which is preliminary data.</text>
</comment>
<proteinExistence type="predicted"/>
<gene>
    <name evidence="1" type="ORF">Raf01_28780</name>
</gene>
<keyword evidence="2" id="KW-1185">Reference proteome</keyword>
<protein>
    <submittedName>
        <fullName evidence="1">Uncharacterized protein</fullName>
    </submittedName>
</protein>
<name>A0A8J3QTS1_9ACTN</name>
<dbReference type="RefSeq" id="WP_203918343.1">
    <property type="nucleotide sequence ID" value="NZ_BONZ01000027.1"/>
</dbReference>
<evidence type="ECO:0000313" key="1">
    <source>
        <dbReference type="EMBL" id="GIH14706.1"/>
    </source>
</evidence>